<keyword evidence="2" id="KW-1185">Reference proteome</keyword>
<name>A0AAV9JK40_9PEZI</name>
<gene>
    <name evidence="1" type="ORF">LTR36_003505</name>
</gene>
<dbReference type="AlphaFoldDB" id="A0AAV9JK40"/>
<reference evidence="1 2" key="1">
    <citation type="submission" date="2021-11" db="EMBL/GenBank/DDBJ databases">
        <title>Black yeast isolated from Biological Soil Crust.</title>
        <authorList>
            <person name="Kurbessoian T."/>
        </authorList>
    </citation>
    <scope>NUCLEOTIDE SEQUENCE [LARGE SCALE GENOMIC DNA]</scope>
    <source>
        <strain evidence="1 2">CCFEE 5522</strain>
    </source>
</reference>
<dbReference type="Proteomes" id="UP001324427">
    <property type="component" value="Unassembled WGS sequence"/>
</dbReference>
<dbReference type="EMBL" id="JAVFHQ010000020">
    <property type="protein sequence ID" value="KAK4545325.1"/>
    <property type="molecule type" value="Genomic_DNA"/>
</dbReference>
<organism evidence="1 2">
    <name type="scientific">Oleoguttula mirabilis</name>
    <dbReference type="NCBI Taxonomy" id="1507867"/>
    <lineage>
        <taxon>Eukaryota</taxon>
        <taxon>Fungi</taxon>
        <taxon>Dikarya</taxon>
        <taxon>Ascomycota</taxon>
        <taxon>Pezizomycotina</taxon>
        <taxon>Dothideomycetes</taxon>
        <taxon>Dothideomycetidae</taxon>
        <taxon>Mycosphaerellales</taxon>
        <taxon>Teratosphaeriaceae</taxon>
        <taxon>Oleoguttula</taxon>
    </lineage>
</organism>
<comment type="caution">
    <text evidence="1">The sequence shown here is derived from an EMBL/GenBank/DDBJ whole genome shotgun (WGS) entry which is preliminary data.</text>
</comment>
<proteinExistence type="predicted"/>
<accession>A0AAV9JK40</accession>
<evidence type="ECO:0000313" key="2">
    <source>
        <dbReference type="Proteomes" id="UP001324427"/>
    </source>
</evidence>
<protein>
    <submittedName>
        <fullName evidence="1">Uncharacterized protein</fullName>
    </submittedName>
</protein>
<sequence length="129" mass="15009">MFDGPRCQKPHTVNMWVQDHAVIDQLRSWKAEEIDRPERYAVVDRIFGLIKSKEELWATIEESVKFGMSTLSEENATKSTADDQMRRRWTLIIRKLADAAQVLGRMRATTRRQIPHGNLKPHIVSSSRH</sequence>
<evidence type="ECO:0000313" key="1">
    <source>
        <dbReference type="EMBL" id="KAK4545325.1"/>
    </source>
</evidence>